<name>A0AAD7H7I8_9AGAR</name>
<dbReference type="SMART" id="SM00225">
    <property type="entry name" value="BTB"/>
    <property type="match status" value="1"/>
</dbReference>
<comment type="caution">
    <text evidence="2">The sequence shown here is derived from an EMBL/GenBank/DDBJ whole genome shotgun (WGS) entry which is preliminary data.</text>
</comment>
<reference evidence="2" key="1">
    <citation type="submission" date="2023-03" db="EMBL/GenBank/DDBJ databases">
        <title>Massive genome expansion in bonnet fungi (Mycena s.s.) driven by repeated elements and novel gene families across ecological guilds.</title>
        <authorList>
            <consortium name="Lawrence Berkeley National Laboratory"/>
            <person name="Harder C.B."/>
            <person name="Miyauchi S."/>
            <person name="Viragh M."/>
            <person name="Kuo A."/>
            <person name="Thoen E."/>
            <person name="Andreopoulos B."/>
            <person name="Lu D."/>
            <person name="Skrede I."/>
            <person name="Drula E."/>
            <person name="Henrissat B."/>
            <person name="Morin E."/>
            <person name="Kohler A."/>
            <person name="Barry K."/>
            <person name="LaButti K."/>
            <person name="Morin E."/>
            <person name="Salamov A."/>
            <person name="Lipzen A."/>
            <person name="Mereny Z."/>
            <person name="Hegedus B."/>
            <person name="Baldrian P."/>
            <person name="Stursova M."/>
            <person name="Weitz H."/>
            <person name="Taylor A."/>
            <person name="Grigoriev I.V."/>
            <person name="Nagy L.G."/>
            <person name="Martin F."/>
            <person name="Kauserud H."/>
        </authorList>
    </citation>
    <scope>NUCLEOTIDE SEQUENCE</scope>
    <source>
        <strain evidence="2">CBHHK182m</strain>
    </source>
</reference>
<feature type="domain" description="BTB" evidence="1">
    <location>
        <begin position="12"/>
        <end position="119"/>
    </location>
</feature>
<sequence length="235" mass="26203">ITHAEGLWFEDCGLIIQAETTLFRVSRDFLAMRSTVFADMLSMPTPVDAELMEGCPFVRLPDAARDVTYFLKALLYSEFFEPLPATPSFPFIASVLRMSHKYEVDVLRRRALLHLSSQHPTTLDDWDALGQKYKGAYDEFLLELILLARQTSALWILPVAFYTTCTRVDPEVLVADANGHGLPATDVVACARGLRYLDTTATSAILDFLNPRPIPGCLLPDFCAQNRGAKRSAAE</sequence>
<proteinExistence type="predicted"/>
<evidence type="ECO:0000313" key="3">
    <source>
        <dbReference type="Proteomes" id="UP001215598"/>
    </source>
</evidence>
<protein>
    <recommendedName>
        <fullName evidence="1">BTB domain-containing protein</fullName>
    </recommendedName>
</protein>
<organism evidence="2 3">
    <name type="scientific">Mycena metata</name>
    <dbReference type="NCBI Taxonomy" id="1033252"/>
    <lineage>
        <taxon>Eukaryota</taxon>
        <taxon>Fungi</taxon>
        <taxon>Dikarya</taxon>
        <taxon>Basidiomycota</taxon>
        <taxon>Agaricomycotina</taxon>
        <taxon>Agaricomycetes</taxon>
        <taxon>Agaricomycetidae</taxon>
        <taxon>Agaricales</taxon>
        <taxon>Marasmiineae</taxon>
        <taxon>Mycenaceae</taxon>
        <taxon>Mycena</taxon>
    </lineage>
</organism>
<keyword evidence="3" id="KW-1185">Reference proteome</keyword>
<dbReference type="InterPro" id="IPR011333">
    <property type="entry name" value="SKP1/BTB/POZ_sf"/>
</dbReference>
<evidence type="ECO:0000259" key="1">
    <source>
        <dbReference type="SMART" id="SM00225"/>
    </source>
</evidence>
<dbReference type="Proteomes" id="UP001215598">
    <property type="component" value="Unassembled WGS sequence"/>
</dbReference>
<evidence type="ECO:0000313" key="2">
    <source>
        <dbReference type="EMBL" id="KAJ7713911.1"/>
    </source>
</evidence>
<dbReference type="Gene3D" id="3.30.710.10">
    <property type="entry name" value="Potassium Channel Kv1.1, Chain A"/>
    <property type="match status" value="1"/>
</dbReference>
<dbReference type="SUPFAM" id="SSF54695">
    <property type="entry name" value="POZ domain"/>
    <property type="match status" value="1"/>
</dbReference>
<accession>A0AAD7H7I8</accession>
<dbReference type="AlphaFoldDB" id="A0AAD7H7I8"/>
<feature type="non-terminal residue" evidence="2">
    <location>
        <position position="235"/>
    </location>
</feature>
<dbReference type="EMBL" id="JARKIB010000333">
    <property type="protein sequence ID" value="KAJ7713911.1"/>
    <property type="molecule type" value="Genomic_DNA"/>
</dbReference>
<gene>
    <name evidence="2" type="ORF">B0H16DRAFT_1341004</name>
</gene>
<dbReference type="InterPro" id="IPR000210">
    <property type="entry name" value="BTB/POZ_dom"/>
</dbReference>